<keyword evidence="2" id="KW-0812">Transmembrane</keyword>
<feature type="transmembrane region" description="Helical" evidence="2">
    <location>
        <begin position="6"/>
        <end position="24"/>
    </location>
</feature>
<proteinExistence type="predicted"/>
<evidence type="ECO:0000256" key="2">
    <source>
        <dbReference type="SAM" id="Phobius"/>
    </source>
</evidence>
<protein>
    <submittedName>
        <fullName evidence="3">Uncharacterized protein</fullName>
    </submittedName>
</protein>
<dbReference type="AlphaFoldDB" id="A0A1G2H3V7"/>
<comment type="caution">
    <text evidence="3">The sequence shown here is derived from an EMBL/GenBank/DDBJ whole genome shotgun (WGS) entry which is preliminary data.</text>
</comment>
<dbReference type="EMBL" id="MHNZ01000003">
    <property type="protein sequence ID" value="OGZ57010.1"/>
    <property type="molecule type" value="Genomic_DNA"/>
</dbReference>
<gene>
    <name evidence="3" type="ORF">A3J04_01170</name>
</gene>
<evidence type="ECO:0000256" key="1">
    <source>
        <dbReference type="SAM" id="MobiDB-lite"/>
    </source>
</evidence>
<feature type="compositionally biased region" description="Pro residues" evidence="1">
    <location>
        <begin position="48"/>
        <end position="66"/>
    </location>
</feature>
<accession>A0A1G2H3V7</accession>
<name>A0A1G2H3V7_9BACT</name>
<sequence length="340" mass="37878">MRRKMIAPVAIFIAIVVVGGMFLYSQRPKSLPQETFPALPPTDNVYPPLQPEPSSPPPQIPPPAEPTSPVMPQSKKKELRESVSFSKELIDILDTFKTLEEFPNLVVPPQSSLGGELKPPPGPVTGGEGEFAIPVKYREKLADVEKALVKVGYIREEEKVANFELVENIQRQQKRFIEFMASQPNDKYYSVPGNKERALRSIDIDIPQVVEARREYFRSLSQEEQKRVLAGFSPTRENIFSRALSLFYPATANAQIYGIWDSYAFCYKSLGPGGRVPGFAIYWYSCNSGLFCSYGCAYEYDCAPFGASCNVPLGCLNLICEAFLHSIANMPVGQYECGCG</sequence>
<keyword evidence="2" id="KW-1133">Transmembrane helix</keyword>
<organism evidence="3 4">
    <name type="scientific">Candidatus Ryanbacteria bacterium RIFCSPLOWO2_02_FULL_47_14</name>
    <dbReference type="NCBI Taxonomy" id="1802129"/>
    <lineage>
        <taxon>Bacteria</taxon>
        <taxon>Candidatus Ryaniibacteriota</taxon>
    </lineage>
</organism>
<feature type="region of interest" description="Disordered" evidence="1">
    <location>
        <begin position="32"/>
        <end position="79"/>
    </location>
</feature>
<dbReference type="Proteomes" id="UP000177954">
    <property type="component" value="Unassembled WGS sequence"/>
</dbReference>
<reference evidence="3 4" key="1">
    <citation type="journal article" date="2016" name="Nat. Commun.">
        <title>Thousands of microbial genomes shed light on interconnected biogeochemical processes in an aquifer system.</title>
        <authorList>
            <person name="Anantharaman K."/>
            <person name="Brown C.T."/>
            <person name="Hug L.A."/>
            <person name="Sharon I."/>
            <person name="Castelle C.J."/>
            <person name="Probst A.J."/>
            <person name="Thomas B.C."/>
            <person name="Singh A."/>
            <person name="Wilkins M.J."/>
            <person name="Karaoz U."/>
            <person name="Brodie E.L."/>
            <person name="Williams K.H."/>
            <person name="Hubbard S.S."/>
            <person name="Banfield J.F."/>
        </authorList>
    </citation>
    <scope>NUCLEOTIDE SEQUENCE [LARGE SCALE GENOMIC DNA]</scope>
</reference>
<keyword evidence="2" id="KW-0472">Membrane</keyword>
<evidence type="ECO:0000313" key="4">
    <source>
        <dbReference type="Proteomes" id="UP000177954"/>
    </source>
</evidence>
<evidence type="ECO:0000313" key="3">
    <source>
        <dbReference type="EMBL" id="OGZ57010.1"/>
    </source>
</evidence>